<name>A0ABY3NG27_ELIMR</name>
<comment type="caution">
    <text evidence="2">The sequence shown here is derived from an EMBL/GenBank/DDBJ whole genome shotgun (WGS) entry which is preliminary data.</text>
</comment>
<protein>
    <submittedName>
        <fullName evidence="2">Uncharacterized protein (TIGR02145 family)</fullName>
    </submittedName>
</protein>
<accession>A0ABY3NG27</accession>
<evidence type="ECO:0000259" key="1">
    <source>
        <dbReference type="Pfam" id="PF09603"/>
    </source>
</evidence>
<dbReference type="Pfam" id="PF09603">
    <property type="entry name" value="Fib_succ_major"/>
    <property type="match status" value="1"/>
</dbReference>
<sequence>MGLVSFLLLMSSCRTADSDNNLGASGPVAVNINLLGTEFSETESNAPQASIGTGSIISTNGLEQSRSVLINPSTVLVVKLSTDTSLNTSASINPVAAIPGDPLTSGIKFRIIAYKQSDGAYYTHQDYTIGVAPVPLMLDNNTPYNMVVYSYGATSLPAISVGEKANISTAQVNYDNANRDFMYYQQGFTPVNPGGTNTFNITLHHKLAQITTKILSGSLGPIQSIANASITPHYTNGIIPLSSGNMSGRTTLSNAQVAFPGAFPGSTQTATPVLVNADTGSLTTGSFSADIKIGGVTNTINVPNAFAIRPGWKRNLNITLAKKCGAYVASGVWKDFMCHNLGADTSKDPFTPSASIMGALYEWGKSTPEITQANDQIVGTGTASPWNTILPSDNAWLDASKTANDPCPSGYRVPTKAQWTGFISNNTLTQVGSWNRLYPNFDSGLEVSSPGNGVTLFLPANTGRYGATGNKVPPGVGPFTYGTFIDVGRQGNYWSSTSNSSGYGGQFRFSSNTAFITNYAYLYGFSVRCIAE</sequence>
<dbReference type="InterPro" id="IPR011871">
    <property type="entry name" value="Fib_succ_major"/>
</dbReference>
<dbReference type="EMBL" id="VNHK01000006">
    <property type="protein sequence ID" value="TYO91939.1"/>
    <property type="molecule type" value="Genomic_DNA"/>
</dbReference>
<keyword evidence="3" id="KW-1185">Reference proteome</keyword>
<reference evidence="2 3" key="1">
    <citation type="submission" date="2019-07" db="EMBL/GenBank/DDBJ databases">
        <title>Genomic Encyclopedia of Archaeal and Bacterial Type Strains, Phase II (KMG-II): from individual species to whole genera.</title>
        <authorList>
            <person name="Goeker M."/>
        </authorList>
    </citation>
    <scope>NUCLEOTIDE SEQUENCE [LARGE SCALE GENOMIC DNA]</scope>
    <source>
        <strain evidence="2 3">DSM 14571</strain>
    </source>
</reference>
<evidence type="ECO:0000313" key="2">
    <source>
        <dbReference type="EMBL" id="TYO91939.1"/>
    </source>
</evidence>
<organism evidence="2 3">
    <name type="scientific">Elizabethkingia miricola</name>
    <name type="common">Chryseobacterium miricola</name>
    <dbReference type="NCBI Taxonomy" id="172045"/>
    <lineage>
        <taxon>Bacteria</taxon>
        <taxon>Pseudomonadati</taxon>
        <taxon>Bacteroidota</taxon>
        <taxon>Flavobacteriia</taxon>
        <taxon>Flavobacteriales</taxon>
        <taxon>Weeksellaceae</taxon>
        <taxon>Elizabethkingia</taxon>
    </lineage>
</organism>
<proteinExistence type="predicted"/>
<evidence type="ECO:0000313" key="3">
    <source>
        <dbReference type="Proteomes" id="UP000324513"/>
    </source>
</evidence>
<dbReference type="Proteomes" id="UP000324513">
    <property type="component" value="Unassembled WGS sequence"/>
</dbReference>
<gene>
    <name evidence="2" type="ORF">LX74_02190</name>
</gene>
<feature type="domain" description="Fibrobacter succinogenes major paralogous" evidence="1">
    <location>
        <begin position="343"/>
        <end position="530"/>
    </location>
</feature>